<proteinExistence type="predicted"/>
<evidence type="ECO:0000313" key="5">
    <source>
        <dbReference type="Proteomes" id="UP000322025"/>
    </source>
</evidence>
<dbReference type="GO" id="GO:0008758">
    <property type="term" value="F:UDP-2,3-diacylglucosamine hydrolase activity"/>
    <property type="evidence" value="ECO:0007669"/>
    <property type="project" value="TreeGrafter"/>
</dbReference>
<reference evidence="4" key="1">
    <citation type="submission" date="2019-07" db="EMBL/GenBank/DDBJ databases">
        <authorList>
            <person name="Wongkuna S."/>
            <person name="Scaria J."/>
        </authorList>
    </citation>
    <scope>NUCLEOTIDE SEQUENCE [LARGE SCALE GENOMIC DNA]</scope>
    <source>
        <strain evidence="4">SW178</strain>
    </source>
</reference>
<sequence length="305" mass="33871">MKILMILAIAAVIAAAVIVIEIYREVHHFCITHYTVQSSGLRGLEKEIKILFLSDLHNRAYGANNEKLLQAVRDESPDLILIGGDMLVGKAGVPYDSALEFVRQLPAVCPVYYANGNHEGRMKEYPDAYGYAYESYRQALTESGVRFLENDICHVTINGQEIALCGLELPISTYRKFQKDQITADDITDFFVLSPCKGNGKSSENLPELQDEFKILLAHNPAYMDAYLDWGADLILSGHLHGGLVRVPGLGGIVTPQGFLFPKYSGEMTKEGEQTVIVSRGLGSHTLNIRLFNTPELISIRLKPR</sequence>
<keyword evidence="5" id="KW-1185">Reference proteome</keyword>
<organism evidence="4 5">
    <name type="scientific">Mediterraneibacter catenae</name>
    <dbReference type="NCBI Taxonomy" id="2594882"/>
    <lineage>
        <taxon>Bacteria</taxon>
        <taxon>Bacillati</taxon>
        <taxon>Bacillota</taxon>
        <taxon>Clostridia</taxon>
        <taxon>Lachnospirales</taxon>
        <taxon>Lachnospiraceae</taxon>
        <taxon>Mediterraneibacter</taxon>
    </lineage>
</organism>
<dbReference type="Gene3D" id="3.60.21.10">
    <property type="match status" value="1"/>
</dbReference>
<dbReference type="RefSeq" id="WP_150310251.1">
    <property type="nucleotide sequence ID" value="NZ_VMSO01000002.1"/>
</dbReference>
<feature type="domain" description="Calcineurin-like phosphoesterase" evidence="3">
    <location>
        <begin position="48"/>
        <end position="242"/>
    </location>
</feature>
<comment type="caution">
    <text evidence="4">The sequence shown here is derived from an EMBL/GenBank/DDBJ whole genome shotgun (WGS) entry which is preliminary data.</text>
</comment>
<dbReference type="PANTHER" id="PTHR31302:SF31">
    <property type="entry name" value="PHOSPHODIESTERASE YAEI"/>
    <property type="match status" value="1"/>
</dbReference>
<dbReference type="EMBL" id="VMSO01000002">
    <property type="protein sequence ID" value="KAA8502624.1"/>
    <property type="molecule type" value="Genomic_DNA"/>
</dbReference>
<name>A0A5M9I0B1_9FIRM</name>
<dbReference type="AlphaFoldDB" id="A0A5M9I0B1"/>
<evidence type="ECO:0000256" key="1">
    <source>
        <dbReference type="ARBA" id="ARBA00022723"/>
    </source>
</evidence>
<dbReference type="OrthoDB" id="9780884at2"/>
<evidence type="ECO:0000313" key="4">
    <source>
        <dbReference type="EMBL" id="KAA8502624.1"/>
    </source>
</evidence>
<accession>A0A5M9I0B1</accession>
<dbReference type="PANTHER" id="PTHR31302">
    <property type="entry name" value="TRANSMEMBRANE PROTEIN WITH METALLOPHOSPHOESTERASE DOMAIN-RELATED"/>
    <property type="match status" value="1"/>
</dbReference>
<keyword evidence="1" id="KW-0479">Metal-binding</keyword>
<protein>
    <submittedName>
        <fullName evidence="4">Metallophosphoesterase</fullName>
    </submittedName>
</protein>
<evidence type="ECO:0000256" key="2">
    <source>
        <dbReference type="ARBA" id="ARBA00022801"/>
    </source>
</evidence>
<dbReference type="SUPFAM" id="SSF56300">
    <property type="entry name" value="Metallo-dependent phosphatases"/>
    <property type="match status" value="1"/>
</dbReference>
<dbReference type="InterPro" id="IPR029052">
    <property type="entry name" value="Metallo-depent_PP-like"/>
</dbReference>
<keyword evidence="2" id="KW-0378">Hydrolase</keyword>
<dbReference type="GO" id="GO:0016020">
    <property type="term" value="C:membrane"/>
    <property type="evidence" value="ECO:0007669"/>
    <property type="project" value="GOC"/>
</dbReference>
<dbReference type="InterPro" id="IPR051158">
    <property type="entry name" value="Metallophosphoesterase_sf"/>
</dbReference>
<dbReference type="Proteomes" id="UP000322025">
    <property type="component" value="Unassembled WGS sequence"/>
</dbReference>
<dbReference type="Pfam" id="PF00149">
    <property type="entry name" value="Metallophos"/>
    <property type="match status" value="1"/>
</dbReference>
<dbReference type="InterPro" id="IPR004843">
    <property type="entry name" value="Calcineurin-like_PHP"/>
</dbReference>
<dbReference type="GO" id="GO:0009245">
    <property type="term" value="P:lipid A biosynthetic process"/>
    <property type="evidence" value="ECO:0007669"/>
    <property type="project" value="TreeGrafter"/>
</dbReference>
<dbReference type="GO" id="GO:0046872">
    <property type="term" value="F:metal ion binding"/>
    <property type="evidence" value="ECO:0007669"/>
    <property type="project" value="UniProtKB-KW"/>
</dbReference>
<evidence type="ECO:0000259" key="3">
    <source>
        <dbReference type="Pfam" id="PF00149"/>
    </source>
</evidence>
<gene>
    <name evidence="4" type="ORF">FNY66_03070</name>
</gene>